<comment type="caution">
    <text evidence="2">The sequence shown here is derived from an EMBL/GenBank/DDBJ whole genome shotgun (WGS) entry which is preliminary data.</text>
</comment>
<dbReference type="Proteomes" id="UP000632498">
    <property type="component" value="Unassembled WGS sequence"/>
</dbReference>
<accession>A0A917FBC3</accession>
<name>A0A917FBC3_9PROT</name>
<feature type="domain" description="DUF1722" evidence="1">
    <location>
        <begin position="192"/>
        <end position="308"/>
    </location>
</feature>
<dbReference type="Pfam" id="PF04463">
    <property type="entry name" value="2-thiour_desulf"/>
    <property type="match status" value="1"/>
</dbReference>
<organism evidence="2 3">
    <name type="scientific">Terasakiella brassicae</name>
    <dbReference type="NCBI Taxonomy" id="1634917"/>
    <lineage>
        <taxon>Bacteria</taxon>
        <taxon>Pseudomonadati</taxon>
        <taxon>Pseudomonadota</taxon>
        <taxon>Alphaproteobacteria</taxon>
        <taxon>Rhodospirillales</taxon>
        <taxon>Terasakiellaceae</taxon>
        <taxon>Terasakiella</taxon>
    </lineage>
</organism>
<reference evidence="2" key="1">
    <citation type="journal article" date="2014" name="Int. J. Syst. Evol. Microbiol.">
        <title>Complete genome sequence of Corynebacterium casei LMG S-19264T (=DSM 44701T), isolated from a smear-ripened cheese.</title>
        <authorList>
            <consortium name="US DOE Joint Genome Institute (JGI-PGF)"/>
            <person name="Walter F."/>
            <person name="Albersmeier A."/>
            <person name="Kalinowski J."/>
            <person name="Ruckert C."/>
        </authorList>
    </citation>
    <scope>NUCLEOTIDE SEQUENCE</scope>
    <source>
        <strain evidence="2">CGMCC 1.15254</strain>
    </source>
</reference>
<dbReference type="InterPro" id="IPR017087">
    <property type="entry name" value="UCP037004"/>
</dbReference>
<reference evidence="2" key="2">
    <citation type="submission" date="2020-09" db="EMBL/GenBank/DDBJ databases">
        <authorList>
            <person name="Sun Q."/>
            <person name="Zhou Y."/>
        </authorList>
    </citation>
    <scope>NUCLEOTIDE SEQUENCE</scope>
    <source>
        <strain evidence="2">CGMCC 1.15254</strain>
    </source>
</reference>
<protein>
    <recommendedName>
        <fullName evidence="1">DUF1722 domain-containing protein</fullName>
    </recommendedName>
</protein>
<dbReference type="PANTHER" id="PTHR30087:SF0">
    <property type="entry name" value="INNER MEMBRANE PROTEIN"/>
    <property type="match status" value="1"/>
</dbReference>
<dbReference type="EMBL" id="BMHV01000011">
    <property type="protein sequence ID" value="GGF64712.1"/>
    <property type="molecule type" value="Genomic_DNA"/>
</dbReference>
<dbReference type="InterPro" id="IPR007553">
    <property type="entry name" value="2-thiour_desulf"/>
</dbReference>
<keyword evidence="3" id="KW-1185">Reference proteome</keyword>
<gene>
    <name evidence="2" type="ORF">GCM10011332_18450</name>
</gene>
<evidence type="ECO:0000313" key="3">
    <source>
        <dbReference type="Proteomes" id="UP000632498"/>
    </source>
</evidence>
<dbReference type="PANTHER" id="PTHR30087">
    <property type="entry name" value="INNER MEMBRANE PROTEIN"/>
    <property type="match status" value="1"/>
</dbReference>
<dbReference type="Pfam" id="PF08349">
    <property type="entry name" value="DUF1722"/>
    <property type="match status" value="1"/>
</dbReference>
<dbReference type="AlphaFoldDB" id="A0A917FBC3"/>
<sequence>MEQLLKIGVSACLLGQEVRFNGGHCNHRFLTHSFSKYAVFEPVCPEVAIGMGIPRKSVRLERDDADSNMVRMIEPKSGHDYTDDMVAYSAEKAAELNDLDGFVFKKNSPSCGVFRVKIYQNDQPSERRGIGLFAQAVMERYPELPVEEEGRLSDPFLRENFVERVFAYRRVKDLFDRKWSRRDVIEFQAREKLLLMAHAPHKAKLLGQLVGRIKQSQRDDFATAYIQAYMDCMNTNPSKGRHTNAMMHMAGYLKNKLSQSGRAELASVISDYRNGYVPMTVPMALMQHMIRRLEEGYLVNQTYLAPHPRDLALRNHV</sequence>
<evidence type="ECO:0000313" key="2">
    <source>
        <dbReference type="EMBL" id="GGF64712.1"/>
    </source>
</evidence>
<dbReference type="RefSeq" id="WP_188664116.1">
    <property type="nucleotide sequence ID" value="NZ_BMHV01000011.1"/>
</dbReference>
<dbReference type="PIRSF" id="PIRSF037004">
    <property type="entry name" value="UCP037004"/>
    <property type="match status" value="1"/>
</dbReference>
<dbReference type="InterPro" id="IPR013560">
    <property type="entry name" value="DUF1722"/>
</dbReference>
<proteinExistence type="predicted"/>
<evidence type="ECO:0000259" key="1">
    <source>
        <dbReference type="Pfam" id="PF08349"/>
    </source>
</evidence>